<dbReference type="EMBL" id="JACXVP010000011">
    <property type="protein sequence ID" value="KAG5577828.1"/>
    <property type="molecule type" value="Genomic_DNA"/>
</dbReference>
<gene>
    <name evidence="1" type="ORF">H5410_057962</name>
</gene>
<comment type="caution">
    <text evidence="1">The sequence shown here is derived from an EMBL/GenBank/DDBJ whole genome shotgun (WGS) entry which is preliminary data.</text>
</comment>
<sequence>MVAIKSSMATFNENIFVLERYRYKQGKHTYAKFISPLFNKQNTKNQKQNTEQIDGTHKLWSFEGILILWKWSCSSSTAGGSLLQYLVIPEEINYKFKLLSDRLCESSPSRALHYLLQPALPASDRVCHGRLSYSHDCNLRTQFQGKLVEFCRDLNLMIR</sequence>
<protein>
    <submittedName>
        <fullName evidence="1">Uncharacterized protein</fullName>
    </submittedName>
</protein>
<proteinExistence type="predicted"/>
<dbReference type="AlphaFoldDB" id="A0A9J5WRQ4"/>
<accession>A0A9J5WRQ4</accession>
<organism evidence="1 2">
    <name type="scientific">Solanum commersonii</name>
    <name type="common">Commerson's wild potato</name>
    <name type="synonym">Commerson's nightshade</name>
    <dbReference type="NCBI Taxonomy" id="4109"/>
    <lineage>
        <taxon>Eukaryota</taxon>
        <taxon>Viridiplantae</taxon>
        <taxon>Streptophyta</taxon>
        <taxon>Embryophyta</taxon>
        <taxon>Tracheophyta</taxon>
        <taxon>Spermatophyta</taxon>
        <taxon>Magnoliopsida</taxon>
        <taxon>eudicotyledons</taxon>
        <taxon>Gunneridae</taxon>
        <taxon>Pentapetalae</taxon>
        <taxon>asterids</taxon>
        <taxon>lamiids</taxon>
        <taxon>Solanales</taxon>
        <taxon>Solanaceae</taxon>
        <taxon>Solanoideae</taxon>
        <taxon>Solaneae</taxon>
        <taxon>Solanum</taxon>
    </lineage>
</organism>
<evidence type="ECO:0000313" key="1">
    <source>
        <dbReference type="EMBL" id="KAG5577828.1"/>
    </source>
</evidence>
<evidence type="ECO:0000313" key="2">
    <source>
        <dbReference type="Proteomes" id="UP000824120"/>
    </source>
</evidence>
<dbReference type="Proteomes" id="UP000824120">
    <property type="component" value="Chromosome 11"/>
</dbReference>
<keyword evidence="2" id="KW-1185">Reference proteome</keyword>
<name>A0A9J5WRQ4_SOLCO</name>
<reference evidence="1 2" key="1">
    <citation type="submission" date="2020-09" db="EMBL/GenBank/DDBJ databases">
        <title>De no assembly of potato wild relative species, Solanum commersonii.</title>
        <authorList>
            <person name="Cho K."/>
        </authorList>
    </citation>
    <scope>NUCLEOTIDE SEQUENCE [LARGE SCALE GENOMIC DNA]</scope>
    <source>
        <strain evidence="1">LZ3.2</strain>
        <tissue evidence="1">Leaf</tissue>
    </source>
</reference>